<dbReference type="Proteomes" id="UP001060336">
    <property type="component" value="Chromosome"/>
</dbReference>
<evidence type="ECO:0008006" key="4">
    <source>
        <dbReference type="Google" id="ProtNLM"/>
    </source>
</evidence>
<dbReference type="RefSeq" id="WP_257767234.1">
    <property type="nucleotide sequence ID" value="NZ_CP102480.1"/>
</dbReference>
<protein>
    <recommendedName>
        <fullName evidence="4">SPOR domain-containing protein</fullName>
    </recommendedName>
</protein>
<evidence type="ECO:0000256" key="1">
    <source>
        <dbReference type="SAM" id="SignalP"/>
    </source>
</evidence>
<organism evidence="2 3">
    <name type="scientific">Nisaea acidiphila</name>
    <dbReference type="NCBI Taxonomy" id="1862145"/>
    <lineage>
        <taxon>Bacteria</taxon>
        <taxon>Pseudomonadati</taxon>
        <taxon>Pseudomonadota</taxon>
        <taxon>Alphaproteobacteria</taxon>
        <taxon>Rhodospirillales</taxon>
        <taxon>Thalassobaculaceae</taxon>
        <taxon>Nisaea</taxon>
    </lineage>
</organism>
<dbReference type="AlphaFoldDB" id="A0A9J7AQV9"/>
<keyword evidence="3" id="KW-1185">Reference proteome</keyword>
<reference evidence="2" key="1">
    <citation type="submission" date="2022-08" db="EMBL/GenBank/DDBJ databases">
        <title>Nisaea acidiphila sp. nov., isolated from a marine algal debris and emended description of the genus Nisaea Urios et al. 2008.</title>
        <authorList>
            <person name="Kwon K."/>
        </authorList>
    </citation>
    <scope>NUCLEOTIDE SEQUENCE</scope>
    <source>
        <strain evidence="2">MEBiC11861</strain>
    </source>
</reference>
<gene>
    <name evidence="2" type="ORF">NUH88_15115</name>
</gene>
<evidence type="ECO:0000313" key="2">
    <source>
        <dbReference type="EMBL" id="UUX48732.1"/>
    </source>
</evidence>
<name>A0A9J7AQV9_9PROT</name>
<keyword evidence="1" id="KW-0732">Signal</keyword>
<dbReference type="KEGG" id="naci:NUH88_15115"/>
<sequence>MFRQIASLTLTAGLLAGFGTAETRAAAKTAELPQVLGLVATKLPVPLDCADGACSGFFSAFCLQEQRPKPSEGHVYDAAGQGDITMVVAKNDGSIAEFSAAGLLHFESTGAYTSVRISMDAARLASLDAASVSLRVPRRVSLLPRAEPSIAARPSAKDLEAANGEQRVLAEGYFENGSPRADAGAMMSRLINLLPAGGYAAQPLRDGVWGKAASPTSLKAFSPAGIEKAREAYDRCKAYGDQGYKVRLRGCLENSHDELMKILNDKYWDGSAGF</sequence>
<feature type="chain" id="PRO_5039897142" description="SPOR domain-containing protein" evidence="1">
    <location>
        <begin position="22"/>
        <end position="274"/>
    </location>
</feature>
<proteinExistence type="predicted"/>
<feature type="signal peptide" evidence="1">
    <location>
        <begin position="1"/>
        <end position="21"/>
    </location>
</feature>
<dbReference type="EMBL" id="CP102480">
    <property type="protein sequence ID" value="UUX48732.1"/>
    <property type="molecule type" value="Genomic_DNA"/>
</dbReference>
<accession>A0A9J7AQV9</accession>
<evidence type="ECO:0000313" key="3">
    <source>
        <dbReference type="Proteomes" id="UP001060336"/>
    </source>
</evidence>